<feature type="signal peptide" evidence="1">
    <location>
        <begin position="1"/>
        <end position="27"/>
    </location>
</feature>
<dbReference type="PROSITE" id="PS51257">
    <property type="entry name" value="PROKAR_LIPOPROTEIN"/>
    <property type="match status" value="1"/>
</dbReference>
<proteinExistence type="predicted"/>
<comment type="caution">
    <text evidence="2">The sequence shown here is derived from an EMBL/GenBank/DDBJ whole genome shotgun (WGS) entry which is preliminary data.</text>
</comment>
<evidence type="ECO:0000313" key="3">
    <source>
        <dbReference type="Proteomes" id="UP001165069"/>
    </source>
</evidence>
<dbReference type="EMBL" id="BSDE01000001">
    <property type="protein sequence ID" value="GLH71589.1"/>
    <property type="molecule type" value="Genomic_DNA"/>
</dbReference>
<accession>A0ABQ5Q9T8</accession>
<protein>
    <submittedName>
        <fullName evidence="2">Uncharacterized protein</fullName>
    </submittedName>
</protein>
<gene>
    <name evidence="2" type="ORF">GETHLI_00910</name>
</gene>
<evidence type="ECO:0000313" key="2">
    <source>
        <dbReference type="EMBL" id="GLH71589.1"/>
    </source>
</evidence>
<evidence type="ECO:0000256" key="1">
    <source>
        <dbReference type="SAM" id="SignalP"/>
    </source>
</evidence>
<organism evidence="2 3">
    <name type="scientific">Geothrix limicola</name>
    <dbReference type="NCBI Taxonomy" id="2927978"/>
    <lineage>
        <taxon>Bacteria</taxon>
        <taxon>Pseudomonadati</taxon>
        <taxon>Acidobacteriota</taxon>
        <taxon>Holophagae</taxon>
        <taxon>Holophagales</taxon>
        <taxon>Holophagaceae</taxon>
        <taxon>Geothrix</taxon>
    </lineage>
</organism>
<keyword evidence="1" id="KW-0732">Signal</keyword>
<reference evidence="2 3" key="1">
    <citation type="journal article" date="2023" name="Antonie Van Leeuwenhoek">
        <title>Mesoterricola silvestris gen. nov., sp. nov., Mesoterricola sediminis sp. nov., Geothrix oryzae sp. nov., Geothrix edaphica sp. nov., Geothrix rubra sp. nov., and Geothrix limicola sp. nov., six novel members of Acidobacteriota isolated from soils.</title>
        <authorList>
            <person name="Itoh H."/>
            <person name="Sugisawa Y."/>
            <person name="Mise K."/>
            <person name="Xu Z."/>
            <person name="Kuniyasu M."/>
            <person name="Ushijima N."/>
            <person name="Kawano K."/>
            <person name="Kobayashi E."/>
            <person name="Shiratori Y."/>
            <person name="Masuda Y."/>
            <person name="Senoo K."/>
        </authorList>
    </citation>
    <scope>NUCLEOTIDE SEQUENCE [LARGE SCALE GENOMIC DNA]</scope>
    <source>
        <strain evidence="2 3">Red804</strain>
    </source>
</reference>
<name>A0ABQ5Q9T8_9BACT</name>
<sequence length="481" mass="50514">MKKIWLGLPVAILVGCGGGGSAPKSQAADPNAPRTISGTMRTDCFGDSGSTVRNTDLSGYTIRALVPKAAGGYTVYAGSGLADGTFTIPSVPPGECLIQLSKAGSNYASHFWTNLSEIHLGGYSQGRPDWTAAPSATTLDIQPTVAPASNTYGEIIAPSLGMQRQAYFSTGLNAWRFSLAGSPLPEQGKDSGYFSYMTPLVSMGSGWSQTLAGILSLPSSGLQPGVTTQILAAPQGLAPNASQNLTIDADAFHAAVLAVDTSSPATNTVFTLKAQPYGSTVAPLAAAAMLVYQSSASGIIQEWNLPYSNPYPASWGGVVSVTRNCIKTYTIPGTTNTANWAFSVNVTYPKTALPSQPIAPLVGPPRNVKMNGQAMSNPTLSVGTTPLFSWDAPATGTPSYYLLSIYQLLPVSGSTFMSSTTVAQFRMTNNRLEVPPGLLSPGATYFGYLRAYYQGQYDPSHPTRLGFPLAYADYNTEIFVP</sequence>
<keyword evidence="3" id="KW-1185">Reference proteome</keyword>
<dbReference type="Proteomes" id="UP001165069">
    <property type="component" value="Unassembled WGS sequence"/>
</dbReference>
<feature type="chain" id="PRO_5045833379" evidence="1">
    <location>
        <begin position="28"/>
        <end position="481"/>
    </location>
</feature>